<dbReference type="EMBL" id="MU806680">
    <property type="protein sequence ID" value="KAJ3833519.1"/>
    <property type="molecule type" value="Genomic_DNA"/>
</dbReference>
<gene>
    <name evidence="3" type="ORF">F5878DRAFT_403454</name>
</gene>
<keyword evidence="2" id="KW-0732">Signal</keyword>
<proteinExistence type="predicted"/>
<reference evidence="3" key="1">
    <citation type="submission" date="2022-08" db="EMBL/GenBank/DDBJ databases">
        <authorList>
            <consortium name="DOE Joint Genome Institute"/>
            <person name="Min B."/>
            <person name="Riley R."/>
            <person name="Sierra-Patev S."/>
            <person name="Naranjo-Ortiz M."/>
            <person name="Looney B."/>
            <person name="Konkel Z."/>
            <person name="Slot J.C."/>
            <person name="Sakamoto Y."/>
            <person name="Steenwyk J.L."/>
            <person name="Rokas A."/>
            <person name="Carro J."/>
            <person name="Camarero S."/>
            <person name="Ferreira P."/>
            <person name="Molpeceres G."/>
            <person name="Ruiz-Duenas F.J."/>
            <person name="Serrano A."/>
            <person name="Henrissat B."/>
            <person name="Drula E."/>
            <person name="Hughes K.W."/>
            <person name="Mata J.L."/>
            <person name="Ishikawa N.K."/>
            <person name="Vargas-Isla R."/>
            <person name="Ushijima S."/>
            <person name="Smith C.A."/>
            <person name="Ahrendt S."/>
            <person name="Andreopoulos W."/>
            <person name="He G."/>
            <person name="Labutti K."/>
            <person name="Lipzen A."/>
            <person name="Ng V."/>
            <person name="Sandor L."/>
            <person name="Barry K."/>
            <person name="Martinez A.T."/>
            <person name="Xiao Y."/>
            <person name="Gibbons J.G."/>
            <person name="Terashima K."/>
            <person name="Hibbett D.S."/>
            <person name="Grigoriev I.V."/>
        </authorList>
    </citation>
    <scope>NUCLEOTIDE SEQUENCE</scope>
    <source>
        <strain evidence="3">TFB9207</strain>
    </source>
</reference>
<comment type="caution">
    <text evidence="3">The sequence shown here is derived from an EMBL/GenBank/DDBJ whole genome shotgun (WGS) entry which is preliminary data.</text>
</comment>
<feature type="chain" id="PRO_5041468411" evidence="2">
    <location>
        <begin position="20"/>
        <end position="151"/>
    </location>
</feature>
<name>A0AA38U720_9AGAR</name>
<dbReference type="Proteomes" id="UP001163846">
    <property type="component" value="Unassembled WGS sequence"/>
</dbReference>
<evidence type="ECO:0000313" key="4">
    <source>
        <dbReference type="Proteomes" id="UP001163846"/>
    </source>
</evidence>
<dbReference type="AlphaFoldDB" id="A0AA38U720"/>
<sequence length="151" mass="15624">MHLSTIFVVSAIATSAVCALPLQAVDPSTSSDVLGDHIASDGSGGQLRVESSLRPRAPCLISCTGKRKPDAPRSNLDNQQSAHGGGNPQFAEGGSNQQPAQGESGQQPAQDGSQSGQSAVGFGPPRRAKTELPIDQNRVPWADISQTNRPS</sequence>
<evidence type="ECO:0000256" key="2">
    <source>
        <dbReference type="SAM" id="SignalP"/>
    </source>
</evidence>
<keyword evidence="4" id="KW-1185">Reference proteome</keyword>
<organism evidence="3 4">
    <name type="scientific">Lentinula raphanica</name>
    <dbReference type="NCBI Taxonomy" id="153919"/>
    <lineage>
        <taxon>Eukaryota</taxon>
        <taxon>Fungi</taxon>
        <taxon>Dikarya</taxon>
        <taxon>Basidiomycota</taxon>
        <taxon>Agaricomycotina</taxon>
        <taxon>Agaricomycetes</taxon>
        <taxon>Agaricomycetidae</taxon>
        <taxon>Agaricales</taxon>
        <taxon>Marasmiineae</taxon>
        <taxon>Omphalotaceae</taxon>
        <taxon>Lentinula</taxon>
    </lineage>
</organism>
<feature type="compositionally biased region" description="Polar residues" evidence="1">
    <location>
        <begin position="94"/>
        <end position="118"/>
    </location>
</feature>
<accession>A0AA38U720</accession>
<feature type="signal peptide" evidence="2">
    <location>
        <begin position="1"/>
        <end position="19"/>
    </location>
</feature>
<evidence type="ECO:0000313" key="3">
    <source>
        <dbReference type="EMBL" id="KAJ3833519.1"/>
    </source>
</evidence>
<protein>
    <submittedName>
        <fullName evidence="3">Uncharacterized protein</fullName>
    </submittedName>
</protein>
<evidence type="ECO:0000256" key="1">
    <source>
        <dbReference type="SAM" id="MobiDB-lite"/>
    </source>
</evidence>
<feature type="region of interest" description="Disordered" evidence="1">
    <location>
        <begin position="60"/>
        <end position="151"/>
    </location>
</feature>